<organism evidence="1 2">
    <name type="scientific">Pseudobacteriovorax antillogorgiicola</name>
    <dbReference type="NCBI Taxonomy" id="1513793"/>
    <lineage>
        <taxon>Bacteria</taxon>
        <taxon>Pseudomonadati</taxon>
        <taxon>Bdellovibrionota</taxon>
        <taxon>Oligoflexia</taxon>
        <taxon>Oligoflexales</taxon>
        <taxon>Pseudobacteriovoracaceae</taxon>
        <taxon>Pseudobacteriovorax</taxon>
    </lineage>
</organism>
<gene>
    <name evidence="1" type="ORF">SAMN06296036_14717</name>
</gene>
<dbReference type="RefSeq" id="WP_132326282.1">
    <property type="nucleotide sequence ID" value="NZ_FWZT01000047.1"/>
</dbReference>
<reference evidence="2" key="1">
    <citation type="submission" date="2017-04" db="EMBL/GenBank/DDBJ databases">
        <authorList>
            <person name="Varghese N."/>
            <person name="Submissions S."/>
        </authorList>
    </citation>
    <scope>NUCLEOTIDE SEQUENCE [LARGE SCALE GENOMIC DNA]</scope>
    <source>
        <strain evidence="2">RKEM611</strain>
    </source>
</reference>
<evidence type="ECO:0000313" key="1">
    <source>
        <dbReference type="EMBL" id="SMF83507.1"/>
    </source>
</evidence>
<dbReference type="AlphaFoldDB" id="A0A1Y6CRN0"/>
<accession>A0A1Y6CRN0</accession>
<proteinExistence type="predicted"/>
<dbReference type="EMBL" id="FWZT01000047">
    <property type="protein sequence ID" value="SMF83507.1"/>
    <property type="molecule type" value="Genomic_DNA"/>
</dbReference>
<keyword evidence="2" id="KW-1185">Reference proteome</keyword>
<dbReference type="Proteomes" id="UP000192907">
    <property type="component" value="Unassembled WGS sequence"/>
</dbReference>
<name>A0A1Y6CRN0_9BACT</name>
<sequence>MKKILLTLSFSLSPMLLSNTQDDGLRKLNISNNTGVEDILNRENVARINSHLEHLSASVGNHTGSGGGGEALPDYAIPIKNDRCFEKVARLEEPNSLNTMEPSHARVFHCEQESIKYYKIQESEPDIGYSYTDRGYSLGIKRSKFTWNNRPTHLIEMTPYADNHIDIYLQEIENCSLDRQDRSSLLKSLARIGVEEYINSSFPEEIKEIRLFDEEYEKENIGVVFVNNIYNKVYALDTIVTSKRPNYKKCFRARAKTRVHGNGVIIRTINEILSSVTSNK</sequence>
<evidence type="ECO:0000313" key="2">
    <source>
        <dbReference type="Proteomes" id="UP000192907"/>
    </source>
</evidence>
<protein>
    <submittedName>
        <fullName evidence="1">Uncharacterized protein</fullName>
    </submittedName>
</protein>